<feature type="coiled-coil region" evidence="1">
    <location>
        <begin position="54"/>
        <end position="81"/>
    </location>
</feature>
<evidence type="ECO:0000313" key="3">
    <source>
        <dbReference type="Proteomes" id="UP000243975"/>
    </source>
</evidence>
<dbReference type="Proteomes" id="UP000243975">
    <property type="component" value="Unassembled WGS sequence"/>
</dbReference>
<protein>
    <submittedName>
        <fullName evidence="2">Uncharacterized protein</fullName>
    </submittedName>
</protein>
<gene>
    <name evidence="2" type="ORF">Ccrd_009136</name>
</gene>
<keyword evidence="1" id="KW-0175">Coiled coil</keyword>
<dbReference type="EMBL" id="LEKV01000001">
    <property type="protein sequence ID" value="KVI12491.1"/>
    <property type="molecule type" value="Genomic_DNA"/>
</dbReference>
<evidence type="ECO:0000313" key="2">
    <source>
        <dbReference type="EMBL" id="KVI12491.1"/>
    </source>
</evidence>
<dbReference type="AlphaFoldDB" id="A0A103YNP8"/>
<dbReference type="STRING" id="59895.A0A103YNP8"/>
<comment type="caution">
    <text evidence="2">The sequence shown here is derived from an EMBL/GenBank/DDBJ whole genome shotgun (WGS) entry which is preliminary data.</text>
</comment>
<dbReference type="PANTHER" id="PTHR48459">
    <property type="entry name" value="CUE DOMAIN-CONTAINING PROTEIN"/>
    <property type="match status" value="1"/>
</dbReference>
<evidence type="ECO:0000256" key="1">
    <source>
        <dbReference type="SAM" id="Coils"/>
    </source>
</evidence>
<dbReference type="Gramene" id="KVI12491">
    <property type="protein sequence ID" value="KVI12491"/>
    <property type="gene ID" value="Ccrd_009136"/>
</dbReference>
<keyword evidence="3" id="KW-1185">Reference proteome</keyword>
<dbReference type="PANTHER" id="PTHR48459:SF1">
    <property type="entry name" value="CUE DOMAIN-CONTAINING PROTEIN"/>
    <property type="match status" value="1"/>
</dbReference>
<feature type="coiled-coil region" evidence="1">
    <location>
        <begin position="112"/>
        <end position="173"/>
    </location>
</feature>
<proteinExistence type="predicted"/>
<organism evidence="2 3">
    <name type="scientific">Cynara cardunculus var. scolymus</name>
    <name type="common">Globe artichoke</name>
    <name type="synonym">Cynara scolymus</name>
    <dbReference type="NCBI Taxonomy" id="59895"/>
    <lineage>
        <taxon>Eukaryota</taxon>
        <taxon>Viridiplantae</taxon>
        <taxon>Streptophyta</taxon>
        <taxon>Embryophyta</taxon>
        <taxon>Tracheophyta</taxon>
        <taxon>Spermatophyta</taxon>
        <taxon>Magnoliopsida</taxon>
        <taxon>eudicotyledons</taxon>
        <taxon>Gunneridae</taxon>
        <taxon>Pentapetalae</taxon>
        <taxon>asterids</taxon>
        <taxon>campanulids</taxon>
        <taxon>Asterales</taxon>
        <taxon>Asteraceae</taxon>
        <taxon>Carduoideae</taxon>
        <taxon>Cardueae</taxon>
        <taxon>Carduinae</taxon>
        <taxon>Cynara</taxon>
    </lineage>
</organism>
<name>A0A103YNP8_CYNCS</name>
<reference evidence="2 3" key="1">
    <citation type="journal article" date="2016" name="Sci. Rep.">
        <title>The genome sequence of the outbreeding globe artichoke constructed de novo incorporating a phase-aware low-pass sequencing strategy of F1 progeny.</title>
        <authorList>
            <person name="Scaglione D."/>
            <person name="Reyes-Chin-Wo S."/>
            <person name="Acquadro A."/>
            <person name="Froenicke L."/>
            <person name="Portis E."/>
            <person name="Beitel C."/>
            <person name="Tirone M."/>
            <person name="Mauro R."/>
            <person name="Lo Monaco A."/>
            <person name="Mauromicale G."/>
            <person name="Faccioli P."/>
            <person name="Cattivelli L."/>
            <person name="Rieseberg L."/>
            <person name="Michelmore R."/>
            <person name="Lanteri S."/>
        </authorList>
    </citation>
    <scope>NUCLEOTIDE SEQUENCE [LARGE SCALE GENOMIC DNA]</scope>
    <source>
        <strain evidence="2">2C</strain>
    </source>
</reference>
<sequence length="346" mass="39064">MGYQNAFEVEMVNHEDDSAVIVSSPQICGSQFLDLAIEEARNNKKTLISSMDSVIGFMKEVECEEEAAEQAKEEAAKYSLHILAKVDELKQAQQLAKETNAMVHAREVYAQKAVLATELEELQLRVSSLIKKELADNEKLENERFAREALAKVEEVVEESKRLKQEAVENSKELDLSFSSQTSILSSSSSLKFLGTPYEPRFEIMESLNTPDESIERGDSNVSHENSSDYLLVDSTVLSKNSSSNLENQDQNGSVCRKCRHSVNRIKKRIKVSKEKVILNMFRIKNLKNKAMKKWIELNKDAVTGFCQDDFATDYRADDFDDDKESDGCFNALRVDELEAAMEAST</sequence>
<accession>A0A103YNP8</accession>